<dbReference type="InterPro" id="IPR054615">
    <property type="entry name" value="Symport_access"/>
</dbReference>
<keyword evidence="1" id="KW-1133">Transmembrane helix</keyword>
<gene>
    <name evidence="2" type="ORF">ACFSKK_17405</name>
</gene>
<evidence type="ECO:0000313" key="2">
    <source>
        <dbReference type="EMBL" id="MFD2215469.1"/>
    </source>
</evidence>
<keyword evidence="1" id="KW-0472">Membrane</keyword>
<organism evidence="2 3">
    <name type="scientific">Metabacillus endolithicus</name>
    <dbReference type="NCBI Taxonomy" id="1535204"/>
    <lineage>
        <taxon>Bacteria</taxon>
        <taxon>Bacillati</taxon>
        <taxon>Bacillota</taxon>
        <taxon>Bacilli</taxon>
        <taxon>Bacillales</taxon>
        <taxon>Bacillaceae</taxon>
        <taxon>Metabacillus</taxon>
    </lineage>
</organism>
<sequence>MLGMEDITITFAWLATVLTMIGCVIYGVIMWNRGDDDEEESR</sequence>
<keyword evidence="3" id="KW-1185">Reference proteome</keyword>
<dbReference type="RefSeq" id="WP_281730387.1">
    <property type="nucleotide sequence ID" value="NZ_CP095550.1"/>
</dbReference>
<reference evidence="3" key="1">
    <citation type="journal article" date="2019" name="Int. J. Syst. Evol. Microbiol.">
        <title>The Global Catalogue of Microorganisms (GCM) 10K type strain sequencing project: providing services to taxonomists for standard genome sequencing and annotation.</title>
        <authorList>
            <consortium name="The Broad Institute Genomics Platform"/>
            <consortium name="The Broad Institute Genome Sequencing Center for Infectious Disease"/>
            <person name="Wu L."/>
            <person name="Ma J."/>
        </authorList>
    </citation>
    <scope>NUCLEOTIDE SEQUENCE [LARGE SCALE GENOMIC DNA]</scope>
    <source>
        <strain evidence="3">CGMCC 1.15474</strain>
    </source>
</reference>
<dbReference type="NCBIfam" id="NF045580">
    <property type="entry name" value="symport_access"/>
    <property type="match status" value="1"/>
</dbReference>
<dbReference type="Proteomes" id="UP001597318">
    <property type="component" value="Unassembled WGS sequence"/>
</dbReference>
<proteinExistence type="predicted"/>
<evidence type="ECO:0000313" key="3">
    <source>
        <dbReference type="Proteomes" id="UP001597318"/>
    </source>
</evidence>
<keyword evidence="1" id="KW-0812">Transmembrane</keyword>
<protein>
    <submittedName>
        <fullName evidence="2">Symporter small accessory protein</fullName>
    </submittedName>
</protein>
<comment type="caution">
    <text evidence="2">The sequence shown here is derived from an EMBL/GenBank/DDBJ whole genome shotgun (WGS) entry which is preliminary data.</text>
</comment>
<name>A0ABW5C1E3_9BACI</name>
<feature type="transmembrane region" description="Helical" evidence="1">
    <location>
        <begin position="12"/>
        <end position="32"/>
    </location>
</feature>
<accession>A0ABW5C1E3</accession>
<evidence type="ECO:0000256" key="1">
    <source>
        <dbReference type="SAM" id="Phobius"/>
    </source>
</evidence>
<dbReference type="EMBL" id="JBHUIK010000004">
    <property type="protein sequence ID" value="MFD2215469.1"/>
    <property type="molecule type" value="Genomic_DNA"/>
</dbReference>